<gene>
    <name evidence="1" type="ORF">SAMN05444362_12164</name>
</gene>
<sequence length="105" mass="11787">MKKFSDFGINTLDNKNVFPVPKISITDVLNCEIEILDYESGVKTSHGENRYVVKIKSEGVESKFFTNATPIKDALDKIPKSEFPFTATIRQQKFGSGSGKTFYLT</sequence>
<dbReference type="EMBL" id="FQUC01000021">
    <property type="protein sequence ID" value="SHG33576.1"/>
    <property type="molecule type" value="Genomic_DNA"/>
</dbReference>
<accession>A0A1M5IZ62</accession>
<dbReference type="OrthoDB" id="1366256at2"/>
<dbReference type="STRING" id="1346286.SAMN05444362_12164"/>
<dbReference type="Proteomes" id="UP000184480">
    <property type="component" value="Unassembled WGS sequence"/>
</dbReference>
<dbReference type="AlphaFoldDB" id="A0A1M5IZ62"/>
<proteinExistence type="predicted"/>
<evidence type="ECO:0000313" key="2">
    <source>
        <dbReference type="Proteomes" id="UP000184480"/>
    </source>
</evidence>
<keyword evidence="2" id="KW-1185">Reference proteome</keyword>
<reference evidence="2" key="1">
    <citation type="submission" date="2016-11" db="EMBL/GenBank/DDBJ databases">
        <authorList>
            <person name="Varghese N."/>
            <person name="Submissions S."/>
        </authorList>
    </citation>
    <scope>NUCLEOTIDE SEQUENCE [LARGE SCALE GENOMIC DNA]</scope>
    <source>
        <strain evidence="2">DSM 27370</strain>
    </source>
</reference>
<dbReference type="RefSeq" id="WP_062184350.1">
    <property type="nucleotide sequence ID" value="NZ_BBXL01000026.1"/>
</dbReference>
<name>A0A1M5IZ62_9BACT</name>
<evidence type="ECO:0000313" key="1">
    <source>
        <dbReference type="EMBL" id="SHG33576.1"/>
    </source>
</evidence>
<organism evidence="1 2">
    <name type="scientific">Dysgonomonas macrotermitis</name>
    <dbReference type="NCBI Taxonomy" id="1346286"/>
    <lineage>
        <taxon>Bacteria</taxon>
        <taxon>Pseudomonadati</taxon>
        <taxon>Bacteroidota</taxon>
        <taxon>Bacteroidia</taxon>
        <taxon>Bacteroidales</taxon>
        <taxon>Dysgonomonadaceae</taxon>
        <taxon>Dysgonomonas</taxon>
    </lineage>
</organism>
<protein>
    <submittedName>
        <fullName evidence="1">Uncharacterized protein</fullName>
    </submittedName>
</protein>